<evidence type="ECO:0000313" key="3">
    <source>
        <dbReference type="Proteomes" id="UP000501690"/>
    </source>
</evidence>
<proteinExistence type="predicted"/>
<protein>
    <submittedName>
        <fullName evidence="2">Uncharacterized protein</fullName>
    </submittedName>
</protein>
<dbReference type="AlphaFoldDB" id="A0A4D6LX04"/>
<feature type="transmembrane region" description="Helical" evidence="1">
    <location>
        <begin position="13"/>
        <end position="36"/>
    </location>
</feature>
<evidence type="ECO:0000313" key="2">
    <source>
        <dbReference type="EMBL" id="QCD92414.1"/>
    </source>
</evidence>
<keyword evidence="1" id="KW-1133">Transmembrane helix</keyword>
<accession>A0A4D6LX04</accession>
<keyword evidence="1" id="KW-0812">Transmembrane</keyword>
<name>A0A4D6LX04_VIGUN</name>
<keyword evidence="1" id="KW-0472">Membrane</keyword>
<organism evidence="2 3">
    <name type="scientific">Vigna unguiculata</name>
    <name type="common">Cowpea</name>
    <dbReference type="NCBI Taxonomy" id="3917"/>
    <lineage>
        <taxon>Eukaryota</taxon>
        <taxon>Viridiplantae</taxon>
        <taxon>Streptophyta</taxon>
        <taxon>Embryophyta</taxon>
        <taxon>Tracheophyta</taxon>
        <taxon>Spermatophyta</taxon>
        <taxon>Magnoliopsida</taxon>
        <taxon>eudicotyledons</taxon>
        <taxon>Gunneridae</taxon>
        <taxon>Pentapetalae</taxon>
        <taxon>rosids</taxon>
        <taxon>fabids</taxon>
        <taxon>Fabales</taxon>
        <taxon>Fabaceae</taxon>
        <taxon>Papilionoideae</taxon>
        <taxon>50 kb inversion clade</taxon>
        <taxon>NPAAA clade</taxon>
        <taxon>indigoferoid/millettioid clade</taxon>
        <taxon>Phaseoleae</taxon>
        <taxon>Vigna</taxon>
    </lineage>
</organism>
<dbReference type="Proteomes" id="UP000501690">
    <property type="component" value="Linkage Group LG5"/>
</dbReference>
<sequence>METAKLELQRLRFISGVVVFAAMEMEVVVAATQVALADALRRRFAVVVCGAGAGAMVRCRSAFLLSMTTATGHAGCTLQMLAFAAAMEKMERHGGCGVTALVRVDGGAWWSARLAAAAAVEGGRRGEN</sequence>
<keyword evidence="3" id="KW-1185">Reference proteome</keyword>
<dbReference type="EMBL" id="CP039349">
    <property type="protein sequence ID" value="QCD92414.1"/>
    <property type="molecule type" value="Genomic_DNA"/>
</dbReference>
<reference evidence="2 3" key="1">
    <citation type="submission" date="2019-04" db="EMBL/GenBank/DDBJ databases">
        <title>An improved genome assembly and genetic linkage map for asparagus bean, Vigna unguiculata ssp. sesquipedialis.</title>
        <authorList>
            <person name="Xia Q."/>
            <person name="Zhang R."/>
            <person name="Dong Y."/>
        </authorList>
    </citation>
    <scope>NUCLEOTIDE SEQUENCE [LARGE SCALE GENOMIC DNA]</scope>
    <source>
        <tissue evidence="2">Leaf</tissue>
    </source>
</reference>
<gene>
    <name evidence="2" type="ORF">DEO72_LG5g476</name>
</gene>
<evidence type="ECO:0000256" key="1">
    <source>
        <dbReference type="SAM" id="Phobius"/>
    </source>
</evidence>